<dbReference type="Pfam" id="PF00072">
    <property type="entry name" value="Response_reg"/>
    <property type="match status" value="1"/>
</dbReference>
<feature type="modified residue" description="4-aspartylphosphate" evidence="2">
    <location>
        <position position="63"/>
    </location>
</feature>
<reference evidence="5" key="1">
    <citation type="submission" date="2016-08" db="EMBL/GenBank/DDBJ databases">
        <authorList>
            <person name="Varghese N."/>
            <person name="Submissions Spin"/>
        </authorList>
    </citation>
    <scope>NUCLEOTIDE SEQUENCE [LARGE SCALE GENOMIC DNA]</scope>
    <source>
        <strain evidence="5">HAMBI 2975</strain>
    </source>
</reference>
<dbReference type="InterPro" id="IPR050595">
    <property type="entry name" value="Bact_response_regulator"/>
</dbReference>
<dbReference type="PANTHER" id="PTHR44591">
    <property type="entry name" value="STRESS RESPONSE REGULATOR PROTEIN 1"/>
    <property type="match status" value="1"/>
</dbReference>
<keyword evidence="5" id="KW-1185">Reference proteome</keyword>
<organism evidence="4 5">
    <name type="scientific">Rhizobium multihospitium</name>
    <dbReference type="NCBI Taxonomy" id="410764"/>
    <lineage>
        <taxon>Bacteria</taxon>
        <taxon>Pseudomonadati</taxon>
        <taxon>Pseudomonadota</taxon>
        <taxon>Alphaproteobacteria</taxon>
        <taxon>Hyphomicrobiales</taxon>
        <taxon>Rhizobiaceae</taxon>
        <taxon>Rhizobium/Agrobacterium group</taxon>
        <taxon>Rhizobium</taxon>
    </lineage>
</organism>
<keyword evidence="1 2" id="KW-0597">Phosphoprotein</keyword>
<dbReference type="Gene3D" id="3.40.50.2300">
    <property type="match status" value="1"/>
</dbReference>
<evidence type="ECO:0000259" key="3">
    <source>
        <dbReference type="PROSITE" id="PS50110"/>
    </source>
</evidence>
<dbReference type="GO" id="GO:0000160">
    <property type="term" value="P:phosphorelay signal transduction system"/>
    <property type="evidence" value="ECO:0007669"/>
    <property type="project" value="InterPro"/>
</dbReference>
<evidence type="ECO:0000313" key="5">
    <source>
        <dbReference type="Proteomes" id="UP000199101"/>
    </source>
</evidence>
<accession>A0A1C3U4N7</accession>
<dbReference type="PANTHER" id="PTHR44591:SF24">
    <property type="entry name" value="PROTEIN-GLUTAMATE METHYLESTERASE_PROTEIN-GLUTAMINE GLUTAMINASE 1"/>
    <property type="match status" value="1"/>
</dbReference>
<dbReference type="InterPro" id="IPR001789">
    <property type="entry name" value="Sig_transdc_resp-reg_receiver"/>
</dbReference>
<dbReference type="STRING" id="410764.GA0061103_1500"/>
<dbReference type="InterPro" id="IPR011006">
    <property type="entry name" value="CheY-like_superfamily"/>
</dbReference>
<proteinExistence type="predicted"/>
<evidence type="ECO:0000256" key="1">
    <source>
        <dbReference type="ARBA" id="ARBA00022553"/>
    </source>
</evidence>
<dbReference type="SUPFAM" id="SSF52172">
    <property type="entry name" value="CheY-like"/>
    <property type="match status" value="1"/>
</dbReference>
<evidence type="ECO:0000313" key="4">
    <source>
        <dbReference type="EMBL" id="SCB10426.1"/>
    </source>
</evidence>
<dbReference type="PROSITE" id="PS50110">
    <property type="entry name" value="RESPONSE_REGULATORY"/>
    <property type="match status" value="1"/>
</dbReference>
<dbReference type="AlphaFoldDB" id="A0A1C3U4N7"/>
<gene>
    <name evidence="4" type="ORF">GA0061103_1500</name>
</gene>
<sequence>MTKAEKGEVVGKIVLVVEDEFFIAIELESALTKAGFKVLGPASSVNQALGLLRKQRPDAAVLDVTLGSEKVTPVAQLLKSWGVPFILASASDPAELARYTVLAGVLNLGKPTDMKHLVEVVRSL</sequence>
<evidence type="ECO:0000256" key="2">
    <source>
        <dbReference type="PROSITE-ProRule" id="PRU00169"/>
    </source>
</evidence>
<dbReference type="RefSeq" id="WP_092706718.1">
    <property type="nucleotide sequence ID" value="NZ_FMAG01000001.1"/>
</dbReference>
<name>A0A1C3U4N7_9HYPH</name>
<dbReference type="Proteomes" id="UP000199101">
    <property type="component" value="Unassembled WGS sequence"/>
</dbReference>
<dbReference type="SMART" id="SM00448">
    <property type="entry name" value="REC"/>
    <property type="match status" value="1"/>
</dbReference>
<dbReference type="OrthoDB" id="7774278at2"/>
<dbReference type="EMBL" id="FMAG01000001">
    <property type="protein sequence ID" value="SCB10426.1"/>
    <property type="molecule type" value="Genomic_DNA"/>
</dbReference>
<protein>
    <submittedName>
        <fullName evidence="4">Response regulator receiver domain-containing protein</fullName>
    </submittedName>
</protein>
<feature type="domain" description="Response regulatory" evidence="3">
    <location>
        <begin position="13"/>
        <end position="124"/>
    </location>
</feature>